<dbReference type="Proteomes" id="UP000320160">
    <property type="component" value="Unassembled WGS sequence"/>
</dbReference>
<organism evidence="2 3">
    <name type="scientific">Sphingorhabdus contaminans</name>
    <dbReference type="NCBI Taxonomy" id="1343899"/>
    <lineage>
        <taxon>Bacteria</taxon>
        <taxon>Pseudomonadati</taxon>
        <taxon>Pseudomonadota</taxon>
        <taxon>Alphaproteobacteria</taxon>
        <taxon>Sphingomonadales</taxon>
        <taxon>Sphingomonadaceae</taxon>
        <taxon>Sphingorhabdus</taxon>
    </lineage>
</organism>
<dbReference type="EMBL" id="VKKU01000002">
    <property type="protein sequence ID" value="TSB02389.1"/>
    <property type="molecule type" value="Genomic_DNA"/>
</dbReference>
<keyword evidence="1" id="KW-0472">Membrane</keyword>
<evidence type="ECO:0000313" key="3">
    <source>
        <dbReference type="Proteomes" id="UP000320160"/>
    </source>
</evidence>
<name>A0A553WCG8_9SPHN</name>
<keyword evidence="1" id="KW-1133">Transmembrane helix</keyword>
<evidence type="ECO:0000256" key="1">
    <source>
        <dbReference type="SAM" id="Phobius"/>
    </source>
</evidence>
<keyword evidence="3" id="KW-1185">Reference proteome</keyword>
<proteinExistence type="predicted"/>
<gene>
    <name evidence="2" type="ORF">FOM92_14940</name>
</gene>
<evidence type="ECO:0008006" key="4">
    <source>
        <dbReference type="Google" id="ProtNLM"/>
    </source>
</evidence>
<reference evidence="2 3" key="1">
    <citation type="submission" date="2019-07" db="EMBL/GenBank/DDBJ databases">
        <authorList>
            <person name="Park M."/>
        </authorList>
    </citation>
    <scope>NUCLEOTIDE SEQUENCE [LARGE SCALE GENOMIC DNA]</scope>
    <source>
        <strain evidence="2 3">KCTC32445</strain>
    </source>
</reference>
<feature type="transmembrane region" description="Helical" evidence="1">
    <location>
        <begin position="22"/>
        <end position="41"/>
    </location>
</feature>
<comment type="caution">
    <text evidence="2">The sequence shown here is derived from an EMBL/GenBank/DDBJ whole genome shotgun (WGS) entry which is preliminary data.</text>
</comment>
<keyword evidence="1" id="KW-0812">Transmembrane</keyword>
<feature type="transmembrane region" description="Helical" evidence="1">
    <location>
        <begin position="165"/>
        <end position="186"/>
    </location>
</feature>
<dbReference type="AlphaFoldDB" id="A0A553WCG8"/>
<protein>
    <recommendedName>
        <fullName evidence="4">DUF3592 domain-containing protein</fullName>
    </recommendedName>
</protein>
<accession>A0A553WCG8</accession>
<dbReference type="OrthoDB" id="9831697at2"/>
<sequence length="193" mass="21768">MNDYQPALDQLRERRKGKPGELLLMTGLVAMIVAPFGLFLTNQESENLSDLKRSGMVAEATVKDRSLESESYTDRKGRTKSREIFKLKLSHDFSAQQKYAAWKAGKPFPVSQYPAVTTREIAVGRSYFDALNAGQKTTIIHNPSDYGSMMLTEEFEHQTSFAYMMWWYLGAGAVFIAGLAMTISGWRKRFSGV</sequence>
<evidence type="ECO:0000313" key="2">
    <source>
        <dbReference type="EMBL" id="TSB02389.1"/>
    </source>
</evidence>
<dbReference type="RefSeq" id="WP_143777607.1">
    <property type="nucleotide sequence ID" value="NZ_VKKU01000002.1"/>
</dbReference>